<evidence type="ECO:0000313" key="1">
    <source>
        <dbReference type="EMBL" id="QJQ00182.1"/>
    </source>
</evidence>
<protein>
    <submittedName>
        <fullName evidence="1">Uncharacterized protein</fullName>
    </submittedName>
</protein>
<dbReference type="AlphaFoldDB" id="A0A6M3ZRW2"/>
<accession>A0A6M3ZRW2</accession>
<proteinExistence type="predicted"/>
<evidence type="ECO:0000313" key="2">
    <source>
        <dbReference type="Proteomes" id="UP000501648"/>
    </source>
</evidence>
<name>A0A6M3ZRW2_9BURK</name>
<reference evidence="1 2" key="1">
    <citation type="journal article" date="2012" name="J. Bacteriol.">
        <title>Genome sequence of the pathogenic Herbaspirillum seropedicae strain Os34, isolated from rice roots.</title>
        <authorList>
            <person name="Ye W."/>
            <person name="Ye S."/>
            <person name="Liu J."/>
            <person name="Chang S."/>
            <person name="Chen M."/>
            <person name="Zhu B."/>
            <person name="Guo L."/>
            <person name="An Q."/>
        </authorList>
    </citation>
    <scope>NUCLEOTIDE SEQUENCE [LARGE SCALE GENOMIC DNA]</scope>
    <source>
        <strain evidence="1 2">Os34</strain>
    </source>
</reference>
<dbReference type="Proteomes" id="UP000501648">
    <property type="component" value="Chromosome"/>
</dbReference>
<sequence length="205" mass="22747">MLQDYFNQLKRADRTSSALFDAETVVKQSKLFAFHPVVQELRGYMLDDENTSNHHLLITVEPLAGSVFFLSHDDDSRVVFESTADFLDAVGKAEAEGLSVADLHPRLSPVAKDQIALAKFIHELLRRECNDLVVYLVPSLDLEDLSLLQLLANDDDFFLGEAVAIEIEKRPSKALLPVAAICADHGHPQVSSPGLRAVRCIQQLL</sequence>
<organism evidence="1 2">
    <name type="scientific">Herbaspirillum rubrisubalbicans Os34</name>
    <dbReference type="NCBI Taxonomy" id="1235827"/>
    <lineage>
        <taxon>Bacteria</taxon>
        <taxon>Pseudomonadati</taxon>
        <taxon>Pseudomonadota</taxon>
        <taxon>Betaproteobacteria</taxon>
        <taxon>Burkholderiales</taxon>
        <taxon>Oxalobacteraceae</taxon>
        <taxon>Herbaspirillum</taxon>
    </lineage>
</organism>
<gene>
    <name evidence="1" type="ORF">C798_08040</name>
</gene>
<dbReference type="EMBL" id="CP008956">
    <property type="protein sequence ID" value="QJQ00182.1"/>
    <property type="molecule type" value="Genomic_DNA"/>
</dbReference>
<dbReference type="RefSeq" id="WP_017455152.1">
    <property type="nucleotide sequence ID" value="NZ_CP008956.1"/>
</dbReference>